<comment type="caution">
    <text evidence="2">The sequence shown here is derived from an EMBL/GenBank/DDBJ whole genome shotgun (WGS) entry which is preliminary data.</text>
</comment>
<feature type="compositionally biased region" description="Polar residues" evidence="1">
    <location>
        <begin position="1"/>
        <end position="15"/>
    </location>
</feature>
<feature type="region of interest" description="Disordered" evidence="1">
    <location>
        <begin position="44"/>
        <end position="68"/>
    </location>
</feature>
<name>A0ABW1UWA4_9LACO</name>
<gene>
    <name evidence="2" type="ORF">ACFP1F_09720</name>
</gene>
<dbReference type="RefSeq" id="WP_125593029.1">
    <property type="nucleotide sequence ID" value="NZ_JBHSSN010000015.1"/>
</dbReference>
<dbReference type="EMBL" id="JBHSSN010000015">
    <property type="protein sequence ID" value="MFC6324016.1"/>
    <property type="molecule type" value="Genomic_DNA"/>
</dbReference>
<evidence type="ECO:0000256" key="1">
    <source>
        <dbReference type="SAM" id="MobiDB-lite"/>
    </source>
</evidence>
<reference evidence="3" key="1">
    <citation type="journal article" date="2019" name="Int. J. Syst. Evol. Microbiol.">
        <title>The Global Catalogue of Microorganisms (GCM) 10K type strain sequencing project: providing services to taxonomists for standard genome sequencing and annotation.</title>
        <authorList>
            <consortium name="The Broad Institute Genomics Platform"/>
            <consortium name="The Broad Institute Genome Sequencing Center for Infectious Disease"/>
            <person name="Wu L."/>
            <person name="Ma J."/>
        </authorList>
    </citation>
    <scope>NUCLEOTIDE SEQUENCE [LARGE SCALE GENOMIC DNA]</scope>
    <source>
        <strain evidence="3">CCM 8895</strain>
    </source>
</reference>
<feature type="region of interest" description="Disordered" evidence="1">
    <location>
        <begin position="1"/>
        <end position="26"/>
    </location>
</feature>
<proteinExistence type="predicted"/>
<dbReference type="Proteomes" id="UP001596186">
    <property type="component" value="Unassembled WGS sequence"/>
</dbReference>
<keyword evidence="3" id="KW-1185">Reference proteome</keyword>
<evidence type="ECO:0000313" key="2">
    <source>
        <dbReference type="EMBL" id="MFC6324016.1"/>
    </source>
</evidence>
<sequence>MARIKVTSQTKSGRNTAFHDNHTGKNMTRTQFVDEIKAGNYNNYTVKNIGNKPTPVSKPDSSKNNNLG</sequence>
<organism evidence="2 3">
    <name type="scientific">Companilactobacillus baiquanensis</name>
    <dbReference type="NCBI Taxonomy" id="2486005"/>
    <lineage>
        <taxon>Bacteria</taxon>
        <taxon>Bacillati</taxon>
        <taxon>Bacillota</taxon>
        <taxon>Bacilli</taxon>
        <taxon>Lactobacillales</taxon>
        <taxon>Lactobacillaceae</taxon>
        <taxon>Companilactobacillus</taxon>
    </lineage>
</organism>
<evidence type="ECO:0000313" key="3">
    <source>
        <dbReference type="Proteomes" id="UP001596186"/>
    </source>
</evidence>
<evidence type="ECO:0008006" key="4">
    <source>
        <dbReference type="Google" id="ProtNLM"/>
    </source>
</evidence>
<protein>
    <recommendedName>
        <fullName evidence="4">DUF3892 domain-containing protein</fullName>
    </recommendedName>
</protein>
<accession>A0ABW1UWA4</accession>